<accession>A0ABR2L7Z5</accession>
<organism evidence="2 3">
    <name type="scientific">Tritrichomonas musculus</name>
    <dbReference type="NCBI Taxonomy" id="1915356"/>
    <lineage>
        <taxon>Eukaryota</taxon>
        <taxon>Metamonada</taxon>
        <taxon>Parabasalia</taxon>
        <taxon>Tritrichomonadida</taxon>
        <taxon>Tritrichomonadidae</taxon>
        <taxon>Tritrichomonas</taxon>
    </lineage>
</organism>
<dbReference type="Pfam" id="PF11422">
    <property type="entry name" value="IBP39"/>
    <property type="match status" value="1"/>
</dbReference>
<dbReference type="EMBL" id="JAPFFF010000001">
    <property type="protein sequence ID" value="KAK8899116.1"/>
    <property type="molecule type" value="Genomic_DNA"/>
</dbReference>
<keyword evidence="3" id="KW-1185">Reference proteome</keyword>
<sequence>MARFGPKTKVIFKIQSLLDFSKQTGNWLKFEDIPNSTDSFYGSFDDYEANCFILHTNPPIISLTK</sequence>
<reference evidence="2 3" key="1">
    <citation type="submission" date="2024-04" db="EMBL/GenBank/DDBJ databases">
        <title>Tritrichomonas musculus Genome.</title>
        <authorList>
            <person name="Alves-Ferreira E."/>
            <person name="Grigg M."/>
            <person name="Lorenzi H."/>
            <person name="Galac M."/>
        </authorList>
    </citation>
    <scope>NUCLEOTIDE SEQUENCE [LARGE SCALE GENOMIC DNA]</scope>
    <source>
        <strain evidence="2 3">EAF2021</strain>
    </source>
</reference>
<dbReference type="SUPFAM" id="SSF103409">
    <property type="entry name" value="39 kda initiator binding protein, IBP39, C-terminal domains"/>
    <property type="match status" value="1"/>
</dbReference>
<comment type="caution">
    <text evidence="2">The sequence shown here is derived from an EMBL/GenBank/DDBJ whole genome shotgun (WGS) entry which is preliminary data.</text>
</comment>
<evidence type="ECO:0000313" key="3">
    <source>
        <dbReference type="Proteomes" id="UP001470230"/>
    </source>
</evidence>
<evidence type="ECO:0000313" key="2">
    <source>
        <dbReference type="EMBL" id="KAK8899116.1"/>
    </source>
</evidence>
<feature type="domain" description="Initiator binding protein 39kDa C-terminal" evidence="1">
    <location>
        <begin position="1"/>
        <end position="56"/>
    </location>
</feature>
<proteinExistence type="predicted"/>
<dbReference type="InterPro" id="IPR036184">
    <property type="entry name" value="IBP39-like_C_sf"/>
</dbReference>
<dbReference type="Proteomes" id="UP001470230">
    <property type="component" value="Unassembled WGS sequence"/>
</dbReference>
<evidence type="ECO:0000259" key="1">
    <source>
        <dbReference type="Pfam" id="PF11422"/>
    </source>
</evidence>
<dbReference type="InterPro" id="IPR024238">
    <property type="entry name" value="IBP39_C"/>
</dbReference>
<name>A0ABR2L7Z5_9EUKA</name>
<gene>
    <name evidence="2" type="ORF">M9Y10_001417</name>
</gene>
<protein>
    <recommendedName>
        <fullName evidence="1">Initiator binding protein 39kDa C-terminal domain-containing protein</fullName>
    </recommendedName>
</protein>